<dbReference type="PANTHER" id="PTHR43877:SF2">
    <property type="entry name" value="AMINOALKYLPHOSPHONATE N-ACETYLTRANSFERASE-RELATED"/>
    <property type="match status" value="1"/>
</dbReference>
<dbReference type="InterPro" id="IPR000182">
    <property type="entry name" value="GNAT_dom"/>
</dbReference>
<evidence type="ECO:0000256" key="1">
    <source>
        <dbReference type="ARBA" id="ARBA00022679"/>
    </source>
</evidence>
<keyword evidence="5" id="KW-1185">Reference proteome</keyword>
<organism evidence="4 5">
    <name type="scientific">Mycolicibacterium hodleri</name>
    <dbReference type="NCBI Taxonomy" id="49897"/>
    <lineage>
        <taxon>Bacteria</taxon>
        <taxon>Bacillati</taxon>
        <taxon>Actinomycetota</taxon>
        <taxon>Actinomycetes</taxon>
        <taxon>Mycobacteriales</taxon>
        <taxon>Mycobacteriaceae</taxon>
        <taxon>Mycolicibacterium</taxon>
    </lineage>
</organism>
<comment type="caution">
    <text evidence="4">The sequence shown here is derived from an EMBL/GenBank/DDBJ whole genome shotgun (WGS) entry which is preliminary data.</text>
</comment>
<dbReference type="Proteomes" id="UP000315759">
    <property type="component" value="Unassembled WGS sequence"/>
</dbReference>
<dbReference type="GO" id="GO:0016747">
    <property type="term" value="F:acyltransferase activity, transferring groups other than amino-acyl groups"/>
    <property type="evidence" value="ECO:0007669"/>
    <property type="project" value="InterPro"/>
</dbReference>
<dbReference type="SUPFAM" id="SSF55729">
    <property type="entry name" value="Acyl-CoA N-acyltransferases (Nat)"/>
    <property type="match status" value="1"/>
</dbReference>
<feature type="domain" description="N-acetyltransferase" evidence="3">
    <location>
        <begin position="5"/>
        <end position="162"/>
    </location>
</feature>
<reference evidence="4 5" key="1">
    <citation type="submission" date="2018-10" db="EMBL/GenBank/DDBJ databases">
        <title>Draft genome of Mycobacterium hodleri strain B.</title>
        <authorList>
            <person name="Amande T.J."/>
            <person name="Mcgenity T.J."/>
        </authorList>
    </citation>
    <scope>NUCLEOTIDE SEQUENCE [LARGE SCALE GENOMIC DNA]</scope>
    <source>
        <strain evidence="4 5">B</strain>
    </source>
</reference>
<dbReference type="AlphaFoldDB" id="A0A544VRA7"/>
<keyword evidence="2" id="KW-0012">Acyltransferase</keyword>
<dbReference type="CDD" id="cd04301">
    <property type="entry name" value="NAT_SF"/>
    <property type="match status" value="1"/>
</dbReference>
<protein>
    <submittedName>
        <fullName evidence="4">GNAT family N-acetyltransferase</fullName>
    </submittedName>
</protein>
<sequence>MATHLVFRAVPSDVGDAAALVAAMLAEMRELYWDVGGSGGLDLDSPDMPKAGPAELGPPHGVFLVGYRGDVAVCGGGLKRLPDGACEIKRMYVVPAARGQGVARELLHALEDAARELGYSIARLDTGPRQAHAQGFYQREGYHAVGNFNDNPVATYFGEKQL</sequence>
<dbReference type="InterPro" id="IPR050832">
    <property type="entry name" value="Bact_Acetyltransf"/>
</dbReference>
<evidence type="ECO:0000256" key="2">
    <source>
        <dbReference type="ARBA" id="ARBA00023315"/>
    </source>
</evidence>
<evidence type="ECO:0000313" key="4">
    <source>
        <dbReference type="EMBL" id="TQR82519.1"/>
    </source>
</evidence>
<dbReference type="InterPro" id="IPR016181">
    <property type="entry name" value="Acyl_CoA_acyltransferase"/>
</dbReference>
<dbReference type="RefSeq" id="WP_142555891.1">
    <property type="nucleotide sequence ID" value="NZ_VIFX01000070.1"/>
</dbReference>
<name>A0A544VRA7_9MYCO</name>
<dbReference type="PANTHER" id="PTHR43877">
    <property type="entry name" value="AMINOALKYLPHOSPHONATE N-ACETYLTRANSFERASE-RELATED-RELATED"/>
    <property type="match status" value="1"/>
</dbReference>
<keyword evidence="1 4" id="KW-0808">Transferase</keyword>
<dbReference type="PROSITE" id="PS51186">
    <property type="entry name" value="GNAT"/>
    <property type="match status" value="1"/>
</dbReference>
<dbReference type="EMBL" id="VIFX01000070">
    <property type="protein sequence ID" value="TQR82519.1"/>
    <property type="molecule type" value="Genomic_DNA"/>
</dbReference>
<evidence type="ECO:0000313" key="5">
    <source>
        <dbReference type="Proteomes" id="UP000315759"/>
    </source>
</evidence>
<gene>
    <name evidence="4" type="ORF">D8S82_31665</name>
</gene>
<proteinExistence type="predicted"/>
<dbReference type="Pfam" id="PF00583">
    <property type="entry name" value="Acetyltransf_1"/>
    <property type="match status" value="1"/>
</dbReference>
<dbReference type="Gene3D" id="3.40.630.30">
    <property type="match status" value="1"/>
</dbReference>
<evidence type="ECO:0000259" key="3">
    <source>
        <dbReference type="PROSITE" id="PS51186"/>
    </source>
</evidence>
<accession>A0A544VRA7</accession>